<dbReference type="InterPro" id="IPR016040">
    <property type="entry name" value="NAD(P)-bd_dom"/>
</dbReference>
<accession>S0AU54</accession>
<evidence type="ECO:0000256" key="2">
    <source>
        <dbReference type="ARBA" id="ARBA00023027"/>
    </source>
</evidence>
<dbReference type="Proteomes" id="UP000014660">
    <property type="component" value="Chromosome"/>
</dbReference>
<evidence type="ECO:0000313" key="5">
    <source>
        <dbReference type="EMBL" id="AGO61920.1"/>
    </source>
</evidence>
<dbReference type="GO" id="GO:0008460">
    <property type="term" value="F:dTDP-glucose 4,6-dehydratase activity"/>
    <property type="evidence" value="ECO:0007669"/>
    <property type="project" value="InterPro"/>
</dbReference>
<keyword evidence="2" id="KW-0520">NAD</keyword>
<dbReference type="InterPro" id="IPR005888">
    <property type="entry name" value="dTDP_Gluc_deHydtase"/>
</dbReference>
<evidence type="ECO:0000313" key="6">
    <source>
        <dbReference type="Proteomes" id="UP000014660"/>
    </source>
</evidence>
<keyword evidence="3" id="KW-0456">Lyase</keyword>
<dbReference type="EMBL" id="CP004145">
    <property type="protein sequence ID" value="AGO61920.1"/>
    <property type="molecule type" value="Genomic_DNA"/>
</dbReference>
<dbReference type="InterPro" id="IPR036291">
    <property type="entry name" value="NAD(P)-bd_dom_sf"/>
</dbReference>
<dbReference type="RefSeq" id="WP_009888151.1">
    <property type="nucleotide sequence ID" value="NC_021592.1"/>
</dbReference>
<comment type="cofactor">
    <cofactor evidence="1">
        <name>NAD(+)</name>
        <dbReference type="ChEBI" id="CHEBI:57540"/>
    </cofactor>
</comment>
<dbReference type="GO" id="GO:0009225">
    <property type="term" value="P:nucleotide-sugar metabolic process"/>
    <property type="evidence" value="ECO:0007669"/>
    <property type="project" value="InterPro"/>
</dbReference>
<dbReference type="Pfam" id="PF16363">
    <property type="entry name" value="GDP_Man_Dehyd"/>
    <property type="match status" value="1"/>
</dbReference>
<dbReference type="HOGENOM" id="CLU_007383_1_14_2"/>
<dbReference type="KEGG" id="fac:FACI_IFERC01G1944"/>
<dbReference type="Gene3D" id="3.90.25.10">
    <property type="entry name" value="UDP-galactose 4-epimerase, domain 1"/>
    <property type="match status" value="1"/>
</dbReference>
<evidence type="ECO:0000259" key="4">
    <source>
        <dbReference type="Pfam" id="PF16363"/>
    </source>
</evidence>
<dbReference type="Gene3D" id="3.40.50.720">
    <property type="entry name" value="NAD(P)-binding Rossmann-like Domain"/>
    <property type="match status" value="1"/>
</dbReference>
<dbReference type="GeneID" id="16026134"/>
<feature type="domain" description="NAD(P)-binding" evidence="4">
    <location>
        <begin position="5"/>
        <end position="296"/>
    </location>
</feature>
<protein>
    <recommendedName>
        <fullName evidence="4">NAD(P)-binding domain-containing protein</fullName>
    </recommendedName>
</protein>
<organism evidence="5 6">
    <name type="scientific">Ferroplasma acidarmanus Fer1</name>
    <dbReference type="NCBI Taxonomy" id="333146"/>
    <lineage>
        <taxon>Archaea</taxon>
        <taxon>Methanobacteriati</taxon>
        <taxon>Thermoplasmatota</taxon>
        <taxon>Thermoplasmata</taxon>
        <taxon>Thermoplasmatales</taxon>
        <taxon>Ferroplasmaceae</taxon>
        <taxon>Ferroplasma</taxon>
    </lineage>
</organism>
<dbReference type="CDD" id="cd05246">
    <property type="entry name" value="dTDP_GD_SDR_e"/>
    <property type="match status" value="1"/>
</dbReference>
<evidence type="ECO:0000256" key="1">
    <source>
        <dbReference type="ARBA" id="ARBA00001911"/>
    </source>
</evidence>
<evidence type="ECO:0000256" key="3">
    <source>
        <dbReference type="ARBA" id="ARBA00023239"/>
    </source>
</evidence>
<dbReference type="PATRIC" id="fig|333146.12.peg.1978"/>
<sequence>MKTFLVTGGAGFIGSNFINYLHKNYEDYIINLDKLSYGSNLNNIEISSDKYKFIRKSIGDDITEIIDNTDYIINFAAESHVDRSIANPQSFVSENINGVLNLLECIRKSKNDPVLINIGTDEEYGDIVNGSFIEQDMLKPSSPYSASKAASSLLALSYFRTYGIKTMVTRTSNNFGKYQFPEKLIPKTIIRNLLNLDIPLYGSGKNIRDWIYTEDNVRAILTVLFKGKYGEIYNISSNHELENIDIVEKIFDLMGKKGNLKYVSDRPGHDVRYSIRSDKLKSLGWKPEYGFPDALKLTVEWYINNEKWWRPLIGNNTLSEEPWKLKWD</sequence>
<name>S0AU54_FERAC</name>
<dbReference type="PANTHER" id="PTHR43000">
    <property type="entry name" value="DTDP-D-GLUCOSE 4,6-DEHYDRATASE-RELATED"/>
    <property type="match status" value="1"/>
</dbReference>
<gene>
    <name evidence="5" type="ORF">FACI_IFERC00001G1944</name>
</gene>
<dbReference type="SUPFAM" id="SSF51735">
    <property type="entry name" value="NAD(P)-binding Rossmann-fold domains"/>
    <property type="match status" value="1"/>
</dbReference>
<dbReference type="AlphaFoldDB" id="S0AU54"/>
<keyword evidence="6" id="KW-1185">Reference proteome</keyword>
<reference evidence="5 6" key="1">
    <citation type="journal article" date="2007" name="Proc. Natl. Acad. Sci. U.S.A.">
        <title>Genome dynamics in a natural archaeal population.</title>
        <authorList>
            <person name="Allen E.E."/>
            <person name="Tyson G.W."/>
            <person name="Whitaker R.J."/>
            <person name="Detter J.C."/>
            <person name="Richardson P.M."/>
            <person name="Banfield J.F."/>
        </authorList>
    </citation>
    <scope>NUCLEOTIDE SEQUENCE [LARGE SCALE GENOMIC DNA]</scope>
    <source>
        <strain evidence="6">fer1</strain>
    </source>
</reference>
<dbReference type="NCBIfam" id="TIGR01181">
    <property type="entry name" value="dTDP_gluc_dehyt"/>
    <property type="match status" value="1"/>
</dbReference>
<proteinExistence type="predicted"/>